<feature type="binding site" evidence="7">
    <location>
        <position position="104"/>
    </location>
    <ligand>
        <name>S-adenosyl-L-methionine</name>
        <dbReference type="ChEBI" id="CHEBI:59789"/>
    </ligand>
</feature>
<dbReference type="NCBIfam" id="NF001080">
    <property type="entry name" value="PRK00121.2-2"/>
    <property type="match status" value="1"/>
</dbReference>
<dbReference type="InterPro" id="IPR029063">
    <property type="entry name" value="SAM-dependent_MTases_sf"/>
</dbReference>
<dbReference type="InterPro" id="IPR003358">
    <property type="entry name" value="tRNA_(Gua-N-7)_MeTrfase_Trmb"/>
</dbReference>
<dbReference type="UniPathway" id="UPA00989"/>
<accession>A0A845LBQ6</accession>
<dbReference type="PANTHER" id="PTHR23417">
    <property type="entry name" value="3-DEOXY-D-MANNO-OCTULOSONIC-ACID TRANSFERASE/TRNA GUANINE-N 7 - -METHYLTRANSFERASE"/>
    <property type="match status" value="1"/>
</dbReference>
<dbReference type="SUPFAM" id="SSF53335">
    <property type="entry name" value="S-adenosyl-L-methionine-dependent methyltransferases"/>
    <property type="match status" value="1"/>
</dbReference>
<comment type="caution">
    <text evidence="8">The sequence shown here is derived from an EMBL/GenBank/DDBJ whole genome shotgun (WGS) entry which is preliminary data.</text>
</comment>
<evidence type="ECO:0000256" key="7">
    <source>
        <dbReference type="HAMAP-Rule" id="MF_01057"/>
    </source>
</evidence>
<dbReference type="AlphaFoldDB" id="A0A845LBQ6"/>
<keyword evidence="6 7" id="KW-0819">tRNA processing</keyword>
<feature type="binding site" evidence="7">
    <location>
        <position position="126"/>
    </location>
    <ligand>
        <name>S-adenosyl-L-methionine</name>
        <dbReference type="ChEBI" id="CHEBI:59789"/>
    </ligand>
</feature>
<dbReference type="InterPro" id="IPR055361">
    <property type="entry name" value="tRNA_methyltr_TrmB_bact"/>
</dbReference>
<keyword evidence="3 7" id="KW-0489">Methyltransferase</keyword>
<reference evidence="8 9" key="1">
    <citation type="submission" date="2020-01" db="EMBL/GenBank/DDBJ databases">
        <title>Whole-genome sequence of Heliobacterium undosum DSM 13378.</title>
        <authorList>
            <person name="Kyndt J.A."/>
            <person name="Meyer T.E."/>
        </authorList>
    </citation>
    <scope>NUCLEOTIDE SEQUENCE [LARGE SCALE GENOMIC DNA]</scope>
    <source>
        <strain evidence="8 9">DSM 13378</strain>
    </source>
</reference>
<comment type="catalytic activity">
    <reaction evidence="1 7">
        <text>guanosine(46) in tRNA + S-adenosyl-L-methionine = N(7)-methylguanosine(46) in tRNA + S-adenosyl-L-homocysteine</text>
        <dbReference type="Rhea" id="RHEA:42708"/>
        <dbReference type="Rhea" id="RHEA-COMP:10188"/>
        <dbReference type="Rhea" id="RHEA-COMP:10189"/>
        <dbReference type="ChEBI" id="CHEBI:57856"/>
        <dbReference type="ChEBI" id="CHEBI:59789"/>
        <dbReference type="ChEBI" id="CHEBI:74269"/>
        <dbReference type="ChEBI" id="CHEBI:74480"/>
        <dbReference type="EC" id="2.1.1.33"/>
    </reaction>
</comment>
<feature type="binding site" evidence="7">
    <location>
        <position position="162"/>
    </location>
    <ligand>
        <name>substrate</name>
    </ligand>
</feature>
<protein>
    <recommendedName>
        <fullName evidence="7">tRNA (guanine-N(7)-)-methyltransferase</fullName>
        <ecNumber evidence="7">2.1.1.33</ecNumber>
    </recommendedName>
    <alternativeName>
        <fullName evidence="7">tRNA (guanine(46)-N(7))-methyltransferase</fullName>
    </alternativeName>
    <alternativeName>
        <fullName evidence="7">tRNA(m7G46)-methyltransferase</fullName>
    </alternativeName>
</protein>
<organism evidence="8 9">
    <name type="scientific">Heliomicrobium undosum</name>
    <dbReference type="NCBI Taxonomy" id="121734"/>
    <lineage>
        <taxon>Bacteria</taxon>
        <taxon>Bacillati</taxon>
        <taxon>Bacillota</taxon>
        <taxon>Clostridia</taxon>
        <taxon>Eubacteriales</taxon>
        <taxon>Heliobacteriaceae</taxon>
        <taxon>Heliomicrobium</taxon>
    </lineage>
</organism>
<comment type="caution">
    <text evidence="7">Lacks conserved residue(s) required for the propagation of feature annotation.</text>
</comment>
<feature type="binding site" evidence="7">
    <location>
        <begin position="205"/>
        <end position="208"/>
    </location>
    <ligand>
        <name>substrate</name>
    </ligand>
</feature>
<evidence type="ECO:0000313" key="9">
    <source>
        <dbReference type="Proteomes" id="UP000463470"/>
    </source>
</evidence>
<dbReference type="PANTHER" id="PTHR23417:SF14">
    <property type="entry name" value="PENTACOTRIPEPTIDE-REPEAT REGION OF PRORP DOMAIN-CONTAINING PROTEIN"/>
    <property type="match status" value="1"/>
</dbReference>
<feature type="binding site" evidence="7">
    <location>
        <position position="130"/>
    </location>
    <ligand>
        <name>substrate</name>
    </ligand>
</feature>
<evidence type="ECO:0000256" key="5">
    <source>
        <dbReference type="ARBA" id="ARBA00022691"/>
    </source>
</evidence>
<dbReference type="Proteomes" id="UP000463470">
    <property type="component" value="Unassembled WGS sequence"/>
</dbReference>
<dbReference type="RefSeq" id="WP_161259629.1">
    <property type="nucleotide sequence ID" value="NZ_WXEY01000025.1"/>
</dbReference>
<keyword evidence="4 7" id="KW-0808">Transferase</keyword>
<feature type="binding site" evidence="7">
    <location>
        <position position="52"/>
    </location>
    <ligand>
        <name>S-adenosyl-L-methionine</name>
        <dbReference type="ChEBI" id="CHEBI:59789"/>
    </ligand>
</feature>
<dbReference type="OrthoDB" id="9802090at2"/>
<dbReference type="Gene3D" id="3.40.50.150">
    <property type="entry name" value="Vaccinia Virus protein VP39"/>
    <property type="match status" value="1"/>
</dbReference>
<comment type="pathway">
    <text evidence="7">tRNA modification; N(7)-methylguanine-tRNA biosynthesis.</text>
</comment>
<dbReference type="PROSITE" id="PS51625">
    <property type="entry name" value="SAM_MT_TRMB"/>
    <property type="match status" value="1"/>
</dbReference>
<comment type="function">
    <text evidence="2 7">Catalyzes the formation of N(7)-methylguanine at position 46 (m7G46) in tRNA.</text>
</comment>
<dbReference type="CDD" id="cd02440">
    <property type="entry name" value="AdoMet_MTases"/>
    <property type="match status" value="1"/>
</dbReference>
<keyword evidence="9" id="KW-1185">Reference proteome</keyword>
<dbReference type="NCBIfam" id="TIGR00091">
    <property type="entry name" value="tRNA (guanosine(46)-N7)-methyltransferase TrmB"/>
    <property type="match status" value="1"/>
</dbReference>
<dbReference type="EMBL" id="WXEY01000025">
    <property type="protein sequence ID" value="MZP31108.1"/>
    <property type="molecule type" value="Genomic_DNA"/>
</dbReference>
<comment type="similarity">
    <text evidence="7">Belongs to the class I-like SAM-binding methyltransferase superfamily. TrmB family.</text>
</comment>
<gene>
    <name evidence="7 8" type="primary">trmB</name>
    <name evidence="8" type="ORF">GTO91_15445</name>
</gene>
<name>A0A845LBQ6_9FIRM</name>
<evidence type="ECO:0000256" key="4">
    <source>
        <dbReference type="ARBA" id="ARBA00022679"/>
    </source>
</evidence>
<proteinExistence type="inferred from homology"/>
<dbReference type="HAMAP" id="MF_01057">
    <property type="entry name" value="tRNA_methyltr_TrmB"/>
    <property type="match status" value="1"/>
</dbReference>
<evidence type="ECO:0000256" key="6">
    <source>
        <dbReference type="ARBA" id="ARBA00022694"/>
    </source>
</evidence>
<evidence type="ECO:0000256" key="3">
    <source>
        <dbReference type="ARBA" id="ARBA00022603"/>
    </source>
</evidence>
<feature type="binding site" evidence="7">
    <location>
        <position position="77"/>
    </location>
    <ligand>
        <name>S-adenosyl-L-methionine</name>
        <dbReference type="ChEBI" id="CHEBI:59789"/>
    </ligand>
</feature>
<dbReference type="EC" id="2.1.1.33" evidence="7"/>
<sequence>MRLRRIPGTREKILQYTPWLVTEPAEWQGRWQDYIASRFGFQRPEPVEIHLELGTGRGRFINEMARECPERFWIGAELREEVLLDALELAKKWEAPNLAFLWIDVEQTVDIFGAGEVDGIYLNFSDPWPKARHAKRRLTHRRFLERYRRYLKTGGKVRFKTDNENLFRFSLEEFEANSFALEQVTFDLHKDPALETMALSARVMTEYERRFSRQGMPIYRCEAALCSRD</sequence>
<evidence type="ECO:0000256" key="2">
    <source>
        <dbReference type="ARBA" id="ARBA00003015"/>
    </source>
</evidence>
<keyword evidence="5 7" id="KW-0949">S-adenosyl-L-methionine</keyword>
<evidence type="ECO:0000313" key="8">
    <source>
        <dbReference type="EMBL" id="MZP31108.1"/>
    </source>
</evidence>
<dbReference type="GO" id="GO:0043527">
    <property type="term" value="C:tRNA methyltransferase complex"/>
    <property type="evidence" value="ECO:0007669"/>
    <property type="project" value="TreeGrafter"/>
</dbReference>
<dbReference type="Pfam" id="PF02390">
    <property type="entry name" value="Methyltransf_4"/>
    <property type="match status" value="1"/>
</dbReference>
<evidence type="ECO:0000256" key="1">
    <source>
        <dbReference type="ARBA" id="ARBA00000142"/>
    </source>
</evidence>
<dbReference type="GO" id="GO:0008176">
    <property type="term" value="F:tRNA (guanine(46)-N7)-methyltransferase activity"/>
    <property type="evidence" value="ECO:0007669"/>
    <property type="project" value="UniProtKB-UniRule"/>
</dbReference>